<proteinExistence type="predicted"/>
<sequence>MVMLVFLKQSNFNHVTINEIITALEPINQRPLKTIGLIRINFTICLLKKIFKKLFILSNLHFT</sequence>
<name>A0ABX5D3E7_LACPE</name>
<protein>
    <recommendedName>
        <fullName evidence="3">Mobile element protein</fullName>
    </recommendedName>
</protein>
<evidence type="ECO:0000313" key="2">
    <source>
        <dbReference type="Proteomes" id="UP000238378"/>
    </source>
</evidence>
<reference evidence="1 2" key="1">
    <citation type="submission" date="2018-03" db="EMBL/GenBank/DDBJ databases">
        <title>Draft Genome Sequences of six Lactobacillus pentosus Strains Isolated from Brines of Traditionally Fermented Spanish-Style Green Table Olives.</title>
        <authorList>
            <person name="Calero-Delgado B."/>
            <person name="Martin-Platero A.M."/>
            <person name="Perez-Pulido A.J."/>
            <person name="Benitez-Cabello A."/>
            <person name="Casimiro-Soriguer C.S."/>
            <person name="Martinez-Bueno M."/>
            <person name="Arroyo-Lopez F.N."/>
            <person name="Rodriguez-Gomez F."/>
            <person name="Bautista-Gallego J."/>
            <person name="Garrido-Fernandez A."/>
            <person name="Jimenez-Diaz R."/>
        </authorList>
    </citation>
    <scope>NUCLEOTIDE SEQUENCE [LARGE SCALE GENOMIC DNA]</scope>
    <source>
        <strain evidence="1 2">IG2</strain>
    </source>
</reference>
<evidence type="ECO:0000313" key="1">
    <source>
        <dbReference type="EMBL" id="PRO94911.1"/>
    </source>
</evidence>
<evidence type="ECO:0008006" key="3">
    <source>
        <dbReference type="Google" id="ProtNLM"/>
    </source>
</evidence>
<dbReference type="Proteomes" id="UP000238378">
    <property type="component" value="Unassembled WGS sequence"/>
</dbReference>
<gene>
    <name evidence="1" type="ORF">C6Y08_07455</name>
</gene>
<dbReference type="EMBL" id="PVOB01000110">
    <property type="protein sequence ID" value="PRO94911.1"/>
    <property type="molecule type" value="Genomic_DNA"/>
</dbReference>
<organism evidence="1 2">
    <name type="scientific">Lactiplantibacillus pentosus</name>
    <name type="common">Lactobacillus pentosus</name>
    <dbReference type="NCBI Taxonomy" id="1589"/>
    <lineage>
        <taxon>Bacteria</taxon>
        <taxon>Bacillati</taxon>
        <taxon>Bacillota</taxon>
        <taxon>Bacilli</taxon>
        <taxon>Lactobacillales</taxon>
        <taxon>Lactobacillaceae</taxon>
        <taxon>Lactiplantibacillus</taxon>
    </lineage>
</organism>
<accession>A0ABX5D3E7</accession>
<comment type="caution">
    <text evidence="1">The sequence shown here is derived from an EMBL/GenBank/DDBJ whole genome shotgun (WGS) entry which is preliminary data.</text>
</comment>
<keyword evidence="2" id="KW-1185">Reference proteome</keyword>